<dbReference type="GO" id="GO:0003677">
    <property type="term" value="F:DNA binding"/>
    <property type="evidence" value="ECO:0007669"/>
    <property type="project" value="UniProtKB-UniRule"/>
</dbReference>
<feature type="domain" description="DarT" evidence="7">
    <location>
        <begin position="13"/>
        <end position="209"/>
    </location>
</feature>
<organism evidence="8 9">
    <name type="scientific">Usitatibacter palustris</name>
    <dbReference type="NCBI Taxonomy" id="2732487"/>
    <lineage>
        <taxon>Bacteria</taxon>
        <taxon>Pseudomonadati</taxon>
        <taxon>Pseudomonadota</taxon>
        <taxon>Betaproteobacteria</taxon>
        <taxon>Nitrosomonadales</taxon>
        <taxon>Usitatibacteraceae</taxon>
        <taxon>Usitatibacter</taxon>
    </lineage>
</organism>
<evidence type="ECO:0000313" key="8">
    <source>
        <dbReference type="EMBL" id="QJR14751.1"/>
    </source>
</evidence>
<dbReference type="KEGG" id="upl:DSM104440_01561"/>
<evidence type="ECO:0000256" key="3">
    <source>
        <dbReference type="ARBA" id="ARBA00022679"/>
    </source>
</evidence>
<keyword evidence="1 6" id="KW-1277">Toxin-antitoxin system</keyword>
<dbReference type="RefSeq" id="WP_171161477.1">
    <property type="nucleotide sequence ID" value="NZ_CP053073.1"/>
</dbReference>
<evidence type="ECO:0000313" key="9">
    <source>
        <dbReference type="Proteomes" id="UP000503096"/>
    </source>
</evidence>
<evidence type="ECO:0000256" key="1">
    <source>
        <dbReference type="ARBA" id="ARBA00022649"/>
    </source>
</evidence>
<evidence type="ECO:0000256" key="5">
    <source>
        <dbReference type="ARBA" id="ARBA00023125"/>
    </source>
</evidence>
<dbReference type="GO" id="GO:0016779">
    <property type="term" value="F:nucleotidyltransferase activity"/>
    <property type="evidence" value="ECO:0007669"/>
    <property type="project" value="UniProtKB-KW"/>
</dbReference>
<reference evidence="8 9" key="1">
    <citation type="submission" date="2020-04" db="EMBL/GenBank/DDBJ databases">
        <title>Usitatibacter rugosus gen. nov., sp. nov. and Usitatibacter palustris sp. nov., novel members of Usitatibacteraceae fam. nov. within the order Nitrosomonadales isolated from soil.</title>
        <authorList>
            <person name="Huber K.J."/>
            <person name="Neumann-Schaal M."/>
            <person name="Geppert A."/>
            <person name="Luckner M."/>
            <person name="Wanner G."/>
            <person name="Overmann J."/>
        </authorList>
    </citation>
    <scope>NUCLEOTIDE SEQUENCE [LARGE SCALE GENOMIC DNA]</scope>
    <source>
        <strain evidence="8 9">Swamp67</strain>
    </source>
</reference>
<keyword evidence="9" id="KW-1185">Reference proteome</keyword>
<protein>
    <recommendedName>
        <fullName evidence="7">DarT domain-containing protein</fullName>
    </recommendedName>
</protein>
<evidence type="ECO:0000259" key="7">
    <source>
        <dbReference type="PROSITE" id="PS52018"/>
    </source>
</evidence>
<evidence type="ECO:0000256" key="2">
    <source>
        <dbReference type="ARBA" id="ARBA00022676"/>
    </source>
</evidence>
<proteinExistence type="inferred from homology"/>
<gene>
    <name evidence="8" type="ORF">DSM104440_01561</name>
</gene>
<keyword evidence="5 6" id="KW-0238">DNA-binding</keyword>
<dbReference type="GO" id="GO:0016757">
    <property type="term" value="F:glycosyltransferase activity"/>
    <property type="evidence" value="ECO:0007669"/>
    <property type="project" value="UniProtKB-KW"/>
</dbReference>
<dbReference type="InParanoid" id="A0A6M4H525"/>
<comment type="similarity">
    <text evidence="6">Belongs to the DarT ADP-ribosyltransferase family.</text>
</comment>
<dbReference type="AlphaFoldDB" id="A0A6M4H525"/>
<dbReference type="InterPro" id="IPR029494">
    <property type="entry name" value="DarT"/>
</dbReference>
<keyword evidence="3" id="KW-0808">Transferase</keyword>
<sequence length="213" mass="24101">MSVGKVVAERAIRDLLHFTTSKGLLGILQSRALRARARLGRDQQLEYIFSPNAAFRKDEAWLDYVNLSVSWINHAFFAIAAEKWHKGKDIWWCILAFPADLMNDEDVYFTTTNNMYSGVSRARGEAGLSGMFAPSIVQWRGRVVTRPLRLPASFTTCSQAEVLYRGEVPTTRLLRVYVATEEHADEVEGMRAVTQHAPIEVVVDPSLFEPRKV</sequence>
<evidence type="ECO:0000256" key="4">
    <source>
        <dbReference type="ARBA" id="ARBA00022695"/>
    </source>
</evidence>
<dbReference type="PROSITE" id="PS52018">
    <property type="entry name" value="DART"/>
    <property type="match status" value="1"/>
</dbReference>
<name>A0A6M4H525_9PROT</name>
<dbReference type="Pfam" id="PF14487">
    <property type="entry name" value="DarT"/>
    <property type="match status" value="1"/>
</dbReference>
<dbReference type="EMBL" id="CP053073">
    <property type="protein sequence ID" value="QJR14751.1"/>
    <property type="molecule type" value="Genomic_DNA"/>
</dbReference>
<accession>A0A6M4H525</accession>
<keyword evidence="4" id="KW-0548">Nucleotidyltransferase</keyword>
<evidence type="ECO:0000256" key="6">
    <source>
        <dbReference type="PROSITE-ProRule" id="PRU01362"/>
    </source>
</evidence>
<dbReference type="Proteomes" id="UP000503096">
    <property type="component" value="Chromosome"/>
</dbReference>
<keyword evidence="2" id="KW-0328">Glycosyltransferase</keyword>
<comment type="caution">
    <text evidence="6">Lacks conserved residue(s) required for the propagation of feature annotation.</text>
</comment>